<dbReference type="OrthoDB" id="9794241at2"/>
<organism evidence="1 2">
    <name type="scientific">Dinghuibacter silviterrae</name>
    <dbReference type="NCBI Taxonomy" id="1539049"/>
    <lineage>
        <taxon>Bacteria</taxon>
        <taxon>Pseudomonadati</taxon>
        <taxon>Bacteroidota</taxon>
        <taxon>Chitinophagia</taxon>
        <taxon>Chitinophagales</taxon>
        <taxon>Chitinophagaceae</taxon>
        <taxon>Dinghuibacter</taxon>
    </lineage>
</organism>
<reference evidence="1 2" key="1">
    <citation type="submission" date="2019-03" db="EMBL/GenBank/DDBJ databases">
        <title>Genomic Encyclopedia of Type Strains, Phase IV (KMG-IV): sequencing the most valuable type-strain genomes for metagenomic binning, comparative biology and taxonomic classification.</title>
        <authorList>
            <person name="Goeker M."/>
        </authorList>
    </citation>
    <scope>NUCLEOTIDE SEQUENCE [LARGE SCALE GENOMIC DNA]</scope>
    <source>
        <strain evidence="1 2">DSM 100059</strain>
    </source>
</reference>
<dbReference type="AlphaFoldDB" id="A0A4R8DRI3"/>
<sequence>MLQPSTLQFLKQLAKNNNKPWFDAHRDAYDAAKGDFSDFIQKVLDAHAKKDEDLRTLKAKDCLFRINRDVRFSKNKAPYKTNMGASLDRGGKKSIYAGYYIHIQPGGESFMGGGLWMPEAKEVKKIRQEIDYCWDEFQKIVKAKAFVTQYGEILKGEYSLSTMPKGYEKDNPAAEYLKLKSYLAIRSISDAELTDKALLKNVLKAFEALQPLLNFLNRAIEHEDA</sequence>
<name>A0A4R8DRI3_9BACT</name>
<protein>
    <submittedName>
        <fullName evidence="1">Uncharacterized protein (TIGR02453 family)</fullName>
    </submittedName>
</protein>
<dbReference type="PANTHER" id="PTHR36452:SF1">
    <property type="entry name" value="DUF2461 DOMAIN-CONTAINING PROTEIN"/>
    <property type="match status" value="1"/>
</dbReference>
<dbReference type="PIRSF" id="PIRSF028451">
    <property type="entry name" value="UCP028451"/>
    <property type="match status" value="1"/>
</dbReference>
<keyword evidence="2" id="KW-1185">Reference proteome</keyword>
<evidence type="ECO:0000313" key="1">
    <source>
        <dbReference type="EMBL" id="TDW99956.1"/>
    </source>
</evidence>
<dbReference type="RefSeq" id="WP_133991098.1">
    <property type="nucleotide sequence ID" value="NZ_SODV01000001.1"/>
</dbReference>
<dbReference type="Pfam" id="PF09365">
    <property type="entry name" value="DUF2461"/>
    <property type="match status" value="1"/>
</dbReference>
<comment type="caution">
    <text evidence="1">The sequence shown here is derived from an EMBL/GenBank/DDBJ whole genome shotgun (WGS) entry which is preliminary data.</text>
</comment>
<gene>
    <name evidence="1" type="ORF">EDB95_0973</name>
</gene>
<dbReference type="EMBL" id="SODV01000001">
    <property type="protein sequence ID" value="TDW99956.1"/>
    <property type="molecule type" value="Genomic_DNA"/>
</dbReference>
<dbReference type="NCBIfam" id="TIGR02453">
    <property type="entry name" value="TIGR02453 family protein"/>
    <property type="match status" value="1"/>
</dbReference>
<dbReference type="Proteomes" id="UP000294498">
    <property type="component" value="Unassembled WGS sequence"/>
</dbReference>
<evidence type="ECO:0000313" key="2">
    <source>
        <dbReference type="Proteomes" id="UP000294498"/>
    </source>
</evidence>
<dbReference type="InterPro" id="IPR012808">
    <property type="entry name" value="CHP02453"/>
</dbReference>
<accession>A0A4R8DRI3</accession>
<proteinExistence type="predicted"/>
<dbReference type="InterPro" id="IPR015996">
    <property type="entry name" value="UCP028451"/>
</dbReference>
<dbReference type="PANTHER" id="PTHR36452">
    <property type="entry name" value="CHROMOSOME 12, WHOLE GENOME SHOTGUN SEQUENCE"/>
    <property type="match status" value="1"/>
</dbReference>